<proteinExistence type="predicted"/>
<dbReference type="PATRIC" id="fig|1310630.3.peg.796"/>
<feature type="transmembrane region" description="Helical" evidence="1">
    <location>
        <begin position="311"/>
        <end position="331"/>
    </location>
</feature>
<organism evidence="2 3">
    <name type="scientific">Acinetobacter baumannii 99063</name>
    <dbReference type="NCBI Taxonomy" id="1310630"/>
    <lineage>
        <taxon>Bacteria</taxon>
        <taxon>Pseudomonadati</taxon>
        <taxon>Pseudomonadota</taxon>
        <taxon>Gammaproteobacteria</taxon>
        <taxon>Moraxellales</taxon>
        <taxon>Moraxellaceae</taxon>
        <taxon>Acinetobacter</taxon>
        <taxon>Acinetobacter calcoaceticus/baumannii complex</taxon>
    </lineage>
</organism>
<feature type="transmembrane region" description="Helical" evidence="1">
    <location>
        <begin position="146"/>
        <end position="176"/>
    </location>
</feature>
<keyword evidence="1" id="KW-0812">Transmembrane</keyword>
<dbReference type="Proteomes" id="UP000020735">
    <property type="component" value="Unassembled WGS sequence"/>
</dbReference>
<protein>
    <submittedName>
        <fullName evidence="2">Putative membrane protein</fullName>
    </submittedName>
</protein>
<dbReference type="EMBL" id="JEXJ01000008">
    <property type="protein sequence ID" value="EXC52953.1"/>
    <property type="molecule type" value="Genomic_DNA"/>
</dbReference>
<feature type="transmembrane region" description="Helical" evidence="1">
    <location>
        <begin position="69"/>
        <end position="91"/>
    </location>
</feature>
<dbReference type="RefSeq" id="WP_032067856.1">
    <property type="nucleotide sequence ID" value="NZ_JEXJ01000008.1"/>
</dbReference>
<dbReference type="AlphaFoldDB" id="A0A009T185"/>
<dbReference type="Pfam" id="PF14897">
    <property type="entry name" value="EpsG"/>
    <property type="match status" value="1"/>
</dbReference>
<evidence type="ECO:0000256" key="1">
    <source>
        <dbReference type="SAM" id="Phobius"/>
    </source>
</evidence>
<dbReference type="InterPro" id="IPR049458">
    <property type="entry name" value="EpsG-like"/>
</dbReference>
<gene>
    <name evidence="2" type="ORF">J529_0805</name>
</gene>
<evidence type="ECO:0000313" key="3">
    <source>
        <dbReference type="Proteomes" id="UP000020735"/>
    </source>
</evidence>
<keyword evidence="1" id="KW-1133">Transmembrane helix</keyword>
<comment type="caution">
    <text evidence="2">The sequence shown here is derived from an EMBL/GenBank/DDBJ whole genome shotgun (WGS) entry which is preliminary data.</text>
</comment>
<feature type="transmembrane region" description="Helical" evidence="1">
    <location>
        <begin position="7"/>
        <end position="25"/>
    </location>
</feature>
<feature type="transmembrane region" description="Helical" evidence="1">
    <location>
        <begin position="103"/>
        <end position="122"/>
    </location>
</feature>
<keyword evidence="1" id="KW-0472">Membrane</keyword>
<feature type="transmembrane region" description="Helical" evidence="1">
    <location>
        <begin position="232"/>
        <end position="251"/>
    </location>
</feature>
<sequence>MNLRLRLNTIIFLIISSIFSLIVGMRGNTNDTYTYYFIFKNVDSYDLMNYSDFYSRTGVEVGWGLYSKIISLFSNSEVVLFTIFSLLTFYFIYKTSDIIKLKFIYVMCFYLPTGFFLMQQFMQIRQGFAVPVVIYASFLYLENKKLLAILFFSLAVLFHQTVIVYILFLFVFLLIYKYFFEENKPLNFKIYMISILLLGTIFSRVVFLPLALSFFSRLQSYANTDYAESVSLLGLANIKFYIEFIFILFFMHKKDLNDKFLIYMIFVFTIGLAIRIAFFDFAILSGRLSNVFLFIEIFLMPYFIYKRFSKIVLLTTLVLYFLIIGFISWNFQVAEYLADSYFYPLY</sequence>
<reference evidence="2 3" key="1">
    <citation type="submission" date="2014-02" db="EMBL/GenBank/DDBJ databases">
        <title>Comparative genomics and transcriptomics to identify genetic mechanisms underlying the emergence of carbapenem resistant Acinetobacter baumannii (CRAb).</title>
        <authorList>
            <person name="Harris A.D."/>
            <person name="Johnson K.J."/>
            <person name="George J."/>
            <person name="Shefchek K."/>
            <person name="Daugherty S.C."/>
            <person name="Parankush S."/>
            <person name="Sadzewicz L."/>
            <person name="Tallon L."/>
            <person name="Sengamalay N."/>
            <person name="Hazen T.H."/>
            <person name="Rasko D.A."/>
        </authorList>
    </citation>
    <scope>NUCLEOTIDE SEQUENCE [LARGE SCALE GENOMIC DNA]</scope>
    <source>
        <strain evidence="2 3">99063</strain>
    </source>
</reference>
<name>A0A009T185_ACIBA</name>
<accession>A0A009T185</accession>
<evidence type="ECO:0000313" key="2">
    <source>
        <dbReference type="EMBL" id="EXC52953.1"/>
    </source>
</evidence>
<feature type="transmembrane region" description="Helical" evidence="1">
    <location>
        <begin position="188"/>
        <end position="212"/>
    </location>
</feature>
<feature type="transmembrane region" description="Helical" evidence="1">
    <location>
        <begin position="260"/>
        <end position="278"/>
    </location>
</feature>
<feature type="transmembrane region" description="Helical" evidence="1">
    <location>
        <begin position="284"/>
        <end position="304"/>
    </location>
</feature>